<dbReference type="Proteomes" id="UP000031737">
    <property type="component" value="Unassembled WGS sequence"/>
</dbReference>
<keyword evidence="2" id="KW-0472">Membrane</keyword>
<feature type="transmembrane region" description="Helical" evidence="2">
    <location>
        <begin position="327"/>
        <end position="349"/>
    </location>
</feature>
<evidence type="ECO:0000256" key="1">
    <source>
        <dbReference type="SAM" id="MobiDB-lite"/>
    </source>
</evidence>
<organism evidence="3 4">
    <name type="scientific">Trypanosoma rangeli SC58</name>
    <dbReference type="NCBI Taxonomy" id="429131"/>
    <lineage>
        <taxon>Eukaryota</taxon>
        <taxon>Discoba</taxon>
        <taxon>Euglenozoa</taxon>
        <taxon>Kinetoplastea</taxon>
        <taxon>Metakinetoplastina</taxon>
        <taxon>Trypanosomatida</taxon>
        <taxon>Trypanosomatidae</taxon>
        <taxon>Trypanosoma</taxon>
        <taxon>Herpetosoma</taxon>
    </lineage>
</organism>
<evidence type="ECO:0000313" key="4">
    <source>
        <dbReference type="Proteomes" id="UP000031737"/>
    </source>
</evidence>
<reference evidence="3 4" key="1">
    <citation type="submission" date="2013-07" db="EMBL/GenBank/DDBJ databases">
        <authorList>
            <person name="Stoco P.H."/>
            <person name="Wagner G."/>
            <person name="Gerber A."/>
            <person name="Zaha A."/>
            <person name="Thompson C."/>
            <person name="Bartholomeu D.C."/>
            <person name="Luckemeyer D.D."/>
            <person name="Bahia D."/>
            <person name="Loreto E."/>
            <person name="Prestes E.B."/>
            <person name="Lima F.M."/>
            <person name="Rodrigues-Luiz G."/>
            <person name="Vallejo G.A."/>
            <person name="Filho J.F."/>
            <person name="Monteiro K.M."/>
            <person name="Tyler K.M."/>
            <person name="de Almeida L.G."/>
            <person name="Ortiz M.F."/>
            <person name="Siervo M.A."/>
            <person name="de Moraes M.H."/>
            <person name="Cunha O.L."/>
            <person name="Mendonca-Neto R."/>
            <person name="Silva R."/>
            <person name="Teixeira S.M."/>
            <person name="Murta S.M."/>
            <person name="Sincero T.C."/>
            <person name="Mendes T.A."/>
            <person name="Urmenyi T.P."/>
            <person name="Silva V.G."/>
            <person name="da Rocha W.D."/>
            <person name="Andersson B."/>
            <person name="Romanha A.J."/>
            <person name="Steindel M."/>
            <person name="de Vasconcelos A.T."/>
            <person name="Grisard E.C."/>
        </authorList>
    </citation>
    <scope>NUCLEOTIDE SEQUENCE [LARGE SCALE GENOMIC DNA]</scope>
    <source>
        <strain evidence="3 4">SC58</strain>
    </source>
</reference>
<dbReference type="AlphaFoldDB" id="A0A061IXA9"/>
<evidence type="ECO:0000256" key="2">
    <source>
        <dbReference type="SAM" id="Phobius"/>
    </source>
</evidence>
<dbReference type="EMBL" id="AUPL01004519">
    <property type="protein sequence ID" value="ESL07788.1"/>
    <property type="molecule type" value="Genomic_DNA"/>
</dbReference>
<dbReference type="VEuPathDB" id="TriTrypDB:TRSC58_04519"/>
<accession>A0A061IXA9</accession>
<comment type="caution">
    <text evidence="3">The sequence shown here is derived from an EMBL/GenBank/DDBJ whole genome shotgun (WGS) entry which is preliminary data.</text>
</comment>
<protein>
    <submittedName>
        <fullName evidence="3">Uncharacterized protein</fullName>
    </submittedName>
</protein>
<keyword evidence="2" id="KW-0812">Transmembrane</keyword>
<feature type="region of interest" description="Disordered" evidence="1">
    <location>
        <begin position="266"/>
        <end position="291"/>
    </location>
</feature>
<sequence>MIGYAVPQSAEDVIEVARSLAVKGERVEAVYAAHERLEEDLANLPVMIAESIKPTSSCLNPWVGVSATLESLCHEVELCLQLFSMGVSIQRYKALRTVAALYDQQKSSADRLRGFFLIISASFTVDDTVTPMPAVILRKFAHVIRPFDAGQAAEWLNVGIHSMLDAARSSQVPASCPPSGKLSSLSVFAGKGEAAAQFKAKGAATSLLVFMLTLLIKCRAEAGEPTMEVHARESELREFLEDDVLKSLMKFEDVCATTMKEKKQHIQARMERRSATKRVTPAPKAEHVDSKDTRAGAGGYAAAYLQRLRRNLEHLWDSEWGRYPARIVMVIAGVIVLLLLTRLLVSLVARGTRSLKRTPYGAKKRLTL</sequence>
<keyword evidence="2" id="KW-1133">Transmembrane helix</keyword>
<keyword evidence="4" id="KW-1185">Reference proteome</keyword>
<proteinExistence type="predicted"/>
<gene>
    <name evidence="3" type="ORF">TRSC58_04519</name>
</gene>
<name>A0A061IXA9_TRYRA</name>
<evidence type="ECO:0000313" key="3">
    <source>
        <dbReference type="EMBL" id="ESL07788.1"/>
    </source>
</evidence>
<dbReference type="OrthoDB" id="271900at2759"/>